<reference evidence="1 2" key="1">
    <citation type="submission" date="2017-12" db="EMBL/GenBank/DDBJ databases">
        <title>Hemimetabolous genomes reveal molecular basis of termite eusociality.</title>
        <authorList>
            <person name="Harrison M.C."/>
            <person name="Jongepier E."/>
            <person name="Robertson H.M."/>
            <person name="Arning N."/>
            <person name="Bitard-Feildel T."/>
            <person name="Chao H."/>
            <person name="Childers C.P."/>
            <person name="Dinh H."/>
            <person name="Doddapaneni H."/>
            <person name="Dugan S."/>
            <person name="Gowin J."/>
            <person name="Greiner C."/>
            <person name="Han Y."/>
            <person name="Hu H."/>
            <person name="Hughes D.S.T."/>
            <person name="Huylmans A.-K."/>
            <person name="Kemena C."/>
            <person name="Kremer L.P.M."/>
            <person name="Lee S.L."/>
            <person name="Lopez-Ezquerra A."/>
            <person name="Mallet L."/>
            <person name="Monroy-Kuhn J.M."/>
            <person name="Moser A."/>
            <person name="Murali S.C."/>
            <person name="Muzny D.M."/>
            <person name="Otani S."/>
            <person name="Piulachs M.-D."/>
            <person name="Poelchau M."/>
            <person name="Qu J."/>
            <person name="Schaub F."/>
            <person name="Wada-Katsumata A."/>
            <person name="Worley K.C."/>
            <person name="Xie Q."/>
            <person name="Ylla G."/>
            <person name="Poulsen M."/>
            <person name="Gibbs R.A."/>
            <person name="Schal C."/>
            <person name="Richards S."/>
            <person name="Belles X."/>
            <person name="Korb J."/>
            <person name="Bornberg-Bauer E."/>
        </authorList>
    </citation>
    <scope>NUCLEOTIDE SEQUENCE [LARGE SCALE GENOMIC DNA]</scope>
    <source>
        <tissue evidence="1">Whole body</tissue>
    </source>
</reference>
<dbReference type="Gene3D" id="3.60.10.10">
    <property type="entry name" value="Endonuclease/exonuclease/phosphatase"/>
    <property type="match status" value="1"/>
</dbReference>
<name>A0A2J7QPM9_9NEOP</name>
<feature type="non-terminal residue" evidence="1">
    <location>
        <position position="1"/>
    </location>
</feature>
<accession>A0A2J7QPM9</accession>
<dbReference type="AlphaFoldDB" id="A0A2J7QPM9"/>
<comment type="caution">
    <text evidence="1">The sequence shown here is derived from an EMBL/GenBank/DDBJ whole genome shotgun (WGS) entry which is preliminary data.</text>
</comment>
<dbReference type="InterPro" id="IPR036691">
    <property type="entry name" value="Endo/exonu/phosph_ase_sf"/>
</dbReference>
<keyword evidence="2" id="KW-1185">Reference proteome</keyword>
<sequence length="124" mass="14533">LLFFYGEELLAPCPAPKLEDHPLSAVRDCLFNIFSATPHMEILLRDFNAKVRREDIFEPKIGSKSLHEISNDDGVRVENFVTSRNLTVKSTMFPHRNIHKFTWTSPDEKIHNQIDHILIDRRRH</sequence>
<protein>
    <submittedName>
        <fullName evidence="1">Uncharacterized protein</fullName>
    </submittedName>
</protein>
<evidence type="ECO:0000313" key="1">
    <source>
        <dbReference type="EMBL" id="PNF30542.1"/>
    </source>
</evidence>
<organism evidence="1 2">
    <name type="scientific">Cryptotermes secundus</name>
    <dbReference type="NCBI Taxonomy" id="105785"/>
    <lineage>
        <taxon>Eukaryota</taxon>
        <taxon>Metazoa</taxon>
        <taxon>Ecdysozoa</taxon>
        <taxon>Arthropoda</taxon>
        <taxon>Hexapoda</taxon>
        <taxon>Insecta</taxon>
        <taxon>Pterygota</taxon>
        <taxon>Neoptera</taxon>
        <taxon>Polyneoptera</taxon>
        <taxon>Dictyoptera</taxon>
        <taxon>Blattodea</taxon>
        <taxon>Blattoidea</taxon>
        <taxon>Termitoidae</taxon>
        <taxon>Kalotermitidae</taxon>
        <taxon>Cryptotermitinae</taxon>
        <taxon>Cryptotermes</taxon>
    </lineage>
</organism>
<proteinExistence type="predicted"/>
<dbReference type="InParanoid" id="A0A2J7QPM9"/>
<dbReference type="STRING" id="105785.A0A2J7QPM9"/>
<dbReference type="EMBL" id="NEVH01012088">
    <property type="protein sequence ID" value="PNF30542.1"/>
    <property type="molecule type" value="Genomic_DNA"/>
</dbReference>
<evidence type="ECO:0000313" key="2">
    <source>
        <dbReference type="Proteomes" id="UP000235965"/>
    </source>
</evidence>
<dbReference type="Proteomes" id="UP000235965">
    <property type="component" value="Unassembled WGS sequence"/>
</dbReference>
<gene>
    <name evidence="1" type="ORF">B7P43_G09925</name>
</gene>